<dbReference type="InterPro" id="IPR023286">
    <property type="entry name" value="ABATE_dom_sf"/>
</dbReference>
<accession>A0A562VAA5</accession>
<comment type="caution">
    <text evidence="2">The sequence shown here is derived from an EMBL/GenBank/DDBJ whole genome shotgun (WGS) entry which is preliminary data.</text>
</comment>
<evidence type="ECO:0000259" key="1">
    <source>
        <dbReference type="Pfam" id="PF11706"/>
    </source>
</evidence>
<gene>
    <name evidence="2" type="ORF">LX16_0522</name>
</gene>
<feature type="domain" description="Zinc finger CGNR" evidence="1">
    <location>
        <begin position="145"/>
        <end position="185"/>
    </location>
</feature>
<evidence type="ECO:0000313" key="3">
    <source>
        <dbReference type="Proteomes" id="UP000321617"/>
    </source>
</evidence>
<dbReference type="Proteomes" id="UP000321617">
    <property type="component" value="Unassembled WGS sequence"/>
</dbReference>
<keyword evidence="3" id="KW-1185">Reference proteome</keyword>
<dbReference type="AlphaFoldDB" id="A0A562VAA5"/>
<dbReference type="PANTHER" id="PTHR35525:SF3">
    <property type="entry name" value="BLL6575 PROTEIN"/>
    <property type="match status" value="1"/>
</dbReference>
<dbReference type="InterPro" id="IPR010852">
    <property type="entry name" value="ABATE"/>
</dbReference>
<dbReference type="RefSeq" id="WP_147132519.1">
    <property type="nucleotide sequence ID" value="NZ_BAABIJ010000001.1"/>
</dbReference>
<dbReference type="EMBL" id="VLLL01000005">
    <property type="protein sequence ID" value="TWJ14830.1"/>
    <property type="molecule type" value="Genomic_DNA"/>
</dbReference>
<dbReference type="InterPro" id="IPR021005">
    <property type="entry name" value="Znf_CGNR"/>
</dbReference>
<protein>
    <submittedName>
        <fullName evidence="2">Putative RNA-binding Zn ribbon-like protein</fullName>
    </submittedName>
</protein>
<dbReference type="Pfam" id="PF11706">
    <property type="entry name" value="zf-CGNR"/>
    <property type="match status" value="1"/>
</dbReference>
<dbReference type="OrthoDB" id="3211108at2"/>
<organism evidence="2 3">
    <name type="scientific">Stackebrandtia albiflava</name>
    <dbReference type="NCBI Taxonomy" id="406432"/>
    <lineage>
        <taxon>Bacteria</taxon>
        <taxon>Bacillati</taxon>
        <taxon>Actinomycetota</taxon>
        <taxon>Actinomycetes</taxon>
        <taxon>Glycomycetales</taxon>
        <taxon>Glycomycetaceae</taxon>
        <taxon>Stackebrandtia</taxon>
    </lineage>
</organism>
<sequence>MTEDLLAMALAGTVHGDGAGGVTDDLVDLAGLDRWLARWCPGLTADATALHRVRRSRRAVRLLLSEATGAPATRVDDDGSPVDSAWARQVLNADAARVARIHRLEVDGDRLVLRDDWTAGSALDRFAAGLAASAMGLLTGPERDRIRACAAPRCVRYFLASHGRQAFCKPACSNRARAARHYRRHRSPSPDRP</sequence>
<name>A0A562VAA5_9ACTN</name>
<dbReference type="Gene3D" id="1.10.3300.10">
    <property type="entry name" value="Jann2411-like domain"/>
    <property type="match status" value="1"/>
</dbReference>
<evidence type="ECO:0000313" key="2">
    <source>
        <dbReference type="EMBL" id="TWJ14830.1"/>
    </source>
</evidence>
<reference evidence="2 3" key="1">
    <citation type="journal article" date="2013" name="Stand. Genomic Sci.">
        <title>Genomic Encyclopedia of Type Strains, Phase I: The one thousand microbial genomes (KMG-I) project.</title>
        <authorList>
            <person name="Kyrpides N.C."/>
            <person name="Woyke T."/>
            <person name="Eisen J.A."/>
            <person name="Garrity G."/>
            <person name="Lilburn T.G."/>
            <person name="Beck B.J."/>
            <person name="Whitman W.B."/>
            <person name="Hugenholtz P."/>
            <person name="Klenk H.P."/>
        </authorList>
    </citation>
    <scope>NUCLEOTIDE SEQUENCE [LARGE SCALE GENOMIC DNA]</scope>
    <source>
        <strain evidence="2 3">DSM 45044</strain>
    </source>
</reference>
<dbReference type="SUPFAM" id="SSF160904">
    <property type="entry name" value="Jann2411-like"/>
    <property type="match status" value="1"/>
</dbReference>
<dbReference type="PANTHER" id="PTHR35525">
    <property type="entry name" value="BLL6575 PROTEIN"/>
    <property type="match status" value="1"/>
</dbReference>
<proteinExistence type="predicted"/>